<evidence type="ECO:0000256" key="1">
    <source>
        <dbReference type="SAM" id="MobiDB-lite"/>
    </source>
</evidence>
<feature type="compositionally biased region" description="Acidic residues" evidence="1">
    <location>
        <begin position="190"/>
        <end position="202"/>
    </location>
</feature>
<organism evidence="2 4">
    <name type="scientific">Polarella glacialis</name>
    <name type="common">Dinoflagellate</name>
    <dbReference type="NCBI Taxonomy" id="89957"/>
    <lineage>
        <taxon>Eukaryota</taxon>
        <taxon>Sar</taxon>
        <taxon>Alveolata</taxon>
        <taxon>Dinophyceae</taxon>
        <taxon>Suessiales</taxon>
        <taxon>Suessiaceae</taxon>
        <taxon>Polarella</taxon>
    </lineage>
</organism>
<evidence type="ECO:0000313" key="2">
    <source>
        <dbReference type="EMBL" id="CAE8594259.1"/>
    </source>
</evidence>
<dbReference type="Proteomes" id="UP000626109">
    <property type="component" value="Unassembled WGS sequence"/>
</dbReference>
<dbReference type="EMBL" id="CAJNNV010006916">
    <property type="protein sequence ID" value="CAE8594259.1"/>
    <property type="molecule type" value="Genomic_DNA"/>
</dbReference>
<accession>A0A813E1I4</accession>
<comment type="caution">
    <text evidence="2">The sequence shown here is derived from an EMBL/GenBank/DDBJ whole genome shotgun (WGS) entry which is preliminary data.</text>
</comment>
<gene>
    <name evidence="2" type="ORF">PGLA1383_LOCUS12821</name>
    <name evidence="3" type="ORF">PGLA2088_LOCUS4732</name>
</gene>
<evidence type="ECO:0000313" key="3">
    <source>
        <dbReference type="EMBL" id="CAE8646353.1"/>
    </source>
</evidence>
<evidence type="ECO:0000313" key="4">
    <source>
        <dbReference type="Proteomes" id="UP000654075"/>
    </source>
</evidence>
<sequence>MDLTPAEIEASMQDGEDFLDELEAEHATAQAAEVERGEIEWEEIQEVRRARLRLEERLVPDGRVSLSPFDAMSAMDVAMHNLRPAAMSALHSENARLRLETDRLRMRHADLEIRYHRFQCFHEYNVAVERGCLRKARQLATSEFTPLERIMDNLDLYSSSPVFQDALAKYNVIRHIFNYVVTASRLLGEEVEPPDTSDDSEHDLESVHSFPGLDA</sequence>
<reference evidence="2" key="1">
    <citation type="submission" date="2021-02" db="EMBL/GenBank/DDBJ databases">
        <authorList>
            <person name="Dougan E. K."/>
            <person name="Rhodes N."/>
            <person name="Thang M."/>
            <person name="Chan C."/>
        </authorList>
    </citation>
    <scope>NUCLEOTIDE SEQUENCE</scope>
</reference>
<dbReference type="AlphaFoldDB" id="A0A813E1I4"/>
<dbReference type="EMBL" id="CAJNNW010004357">
    <property type="protein sequence ID" value="CAE8646353.1"/>
    <property type="molecule type" value="Genomic_DNA"/>
</dbReference>
<protein>
    <submittedName>
        <fullName evidence="2">Uncharacterized protein</fullName>
    </submittedName>
</protein>
<keyword evidence="4" id="KW-1185">Reference proteome</keyword>
<dbReference type="Proteomes" id="UP000654075">
    <property type="component" value="Unassembled WGS sequence"/>
</dbReference>
<feature type="region of interest" description="Disordered" evidence="1">
    <location>
        <begin position="190"/>
        <end position="215"/>
    </location>
</feature>
<name>A0A813E1I4_POLGL</name>
<proteinExistence type="predicted"/>